<reference evidence="3" key="1">
    <citation type="journal article" date="2020" name="Stud. Mycol.">
        <title>101 Dothideomycetes genomes: a test case for predicting lifestyles and emergence of pathogens.</title>
        <authorList>
            <person name="Haridas S."/>
            <person name="Albert R."/>
            <person name="Binder M."/>
            <person name="Bloem J."/>
            <person name="Labutti K."/>
            <person name="Salamov A."/>
            <person name="Andreopoulos B."/>
            <person name="Baker S."/>
            <person name="Barry K."/>
            <person name="Bills G."/>
            <person name="Bluhm B."/>
            <person name="Cannon C."/>
            <person name="Castanera R."/>
            <person name="Culley D."/>
            <person name="Daum C."/>
            <person name="Ezra D."/>
            <person name="Gonzalez J."/>
            <person name="Henrissat B."/>
            <person name="Kuo A."/>
            <person name="Liang C."/>
            <person name="Lipzen A."/>
            <person name="Lutzoni F."/>
            <person name="Magnuson J."/>
            <person name="Mondo S."/>
            <person name="Nolan M."/>
            <person name="Ohm R."/>
            <person name="Pangilinan J."/>
            <person name="Park H.-J."/>
            <person name="Ramirez L."/>
            <person name="Alfaro M."/>
            <person name="Sun H."/>
            <person name="Tritt A."/>
            <person name="Yoshinaga Y."/>
            <person name="Zwiers L.-H."/>
            <person name="Turgeon B."/>
            <person name="Goodwin S."/>
            <person name="Spatafora J."/>
            <person name="Crous P."/>
            <person name="Grigoriev I."/>
        </authorList>
    </citation>
    <scope>NUCLEOTIDE SEQUENCE</scope>
    <source>
        <strain evidence="3">CBS 107.79</strain>
    </source>
</reference>
<evidence type="ECO:0000313" key="4">
    <source>
        <dbReference type="Proteomes" id="UP000800036"/>
    </source>
</evidence>
<name>A0A6A5VH59_9PLEO</name>
<accession>A0A6A5VH59</accession>
<keyword evidence="4" id="KW-1185">Reference proteome</keyword>
<gene>
    <name evidence="3" type="ORF">BU23DRAFT_596935</name>
</gene>
<feature type="signal peptide" evidence="2">
    <location>
        <begin position="1"/>
        <end position="18"/>
    </location>
</feature>
<feature type="region of interest" description="Disordered" evidence="1">
    <location>
        <begin position="144"/>
        <end position="173"/>
    </location>
</feature>
<proteinExistence type="predicted"/>
<evidence type="ECO:0000256" key="1">
    <source>
        <dbReference type="SAM" id="MobiDB-lite"/>
    </source>
</evidence>
<sequence length="245" mass="26604">MHLTTFSPLLALTTTTLALPAFDTPATLLSRFSNSDECQVPQTPTTCAGAAQKDVIVRYGKNTTQAQKDLFVEAARAAGGTVHGVMDGFGFTAFVPEGVLKLIEAHGKACDVIVYDVLSVWFEFFGLRVHDGLTVDRRKALNKNESRRLQPTPYPDVISAPSKSSNSAPHRSQHLRSHLIPTRPHHNSLIMIPLLPPARNGSQSRACGSTALNGKSSSLNSVQSEDFEVDDEAFDCETVLDLLVF</sequence>
<dbReference type="Proteomes" id="UP000800036">
    <property type="component" value="Unassembled WGS sequence"/>
</dbReference>
<feature type="compositionally biased region" description="Polar residues" evidence="1">
    <location>
        <begin position="161"/>
        <end position="170"/>
    </location>
</feature>
<protein>
    <submittedName>
        <fullName evidence="3">Uncharacterized protein</fullName>
    </submittedName>
</protein>
<keyword evidence="2" id="KW-0732">Signal</keyword>
<evidence type="ECO:0000313" key="3">
    <source>
        <dbReference type="EMBL" id="KAF1976534.1"/>
    </source>
</evidence>
<evidence type="ECO:0000256" key="2">
    <source>
        <dbReference type="SAM" id="SignalP"/>
    </source>
</evidence>
<dbReference type="AlphaFoldDB" id="A0A6A5VH59"/>
<organism evidence="3 4">
    <name type="scientific">Bimuria novae-zelandiae CBS 107.79</name>
    <dbReference type="NCBI Taxonomy" id="1447943"/>
    <lineage>
        <taxon>Eukaryota</taxon>
        <taxon>Fungi</taxon>
        <taxon>Dikarya</taxon>
        <taxon>Ascomycota</taxon>
        <taxon>Pezizomycotina</taxon>
        <taxon>Dothideomycetes</taxon>
        <taxon>Pleosporomycetidae</taxon>
        <taxon>Pleosporales</taxon>
        <taxon>Massarineae</taxon>
        <taxon>Didymosphaeriaceae</taxon>
        <taxon>Bimuria</taxon>
    </lineage>
</organism>
<dbReference type="EMBL" id="ML976666">
    <property type="protein sequence ID" value="KAF1976534.1"/>
    <property type="molecule type" value="Genomic_DNA"/>
</dbReference>
<dbReference type="OrthoDB" id="3755269at2759"/>
<feature type="chain" id="PRO_5025374432" evidence="2">
    <location>
        <begin position="19"/>
        <end position="245"/>
    </location>
</feature>